<gene>
    <name evidence="2" type="ORF">EZH22_31305</name>
</gene>
<dbReference type="InterPro" id="IPR049809">
    <property type="entry name" value="YehF/YfeS-like_WGR"/>
</dbReference>
<dbReference type="EMBL" id="CP063366">
    <property type="protein sequence ID" value="QRG10290.1"/>
    <property type="molecule type" value="Genomic_DNA"/>
</dbReference>
<keyword evidence="2" id="KW-0614">Plasmid</keyword>
<dbReference type="CDD" id="cd07996">
    <property type="entry name" value="WGR_MMR_like"/>
    <property type="match status" value="1"/>
</dbReference>
<protein>
    <submittedName>
        <fullName evidence="2">WGR domain-containing protein</fullName>
    </submittedName>
</protein>
<evidence type="ECO:0000259" key="1">
    <source>
        <dbReference type="PROSITE" id="PS51977"/>
    </source>
</evidence>
<dbReference type="SUPFAM" id="SSF142921">
    <property type="entry name" value="WGR domain-like"/>
    <property type="match status" value="1"/>
</dbReference>
<keyword evidence="3" id="KW-1185">Reference proteome</keyword>
<geneLocation type="plasmid" evidence="2 3">
    <name>unnamed4</name>
</geneLocation>
<evidence type="ECO:0000313" key="3">
    <source>
        <dbReference type="Proteomes" id="UP000596427"/>
    </source>
</evidence>
<name>A0A974PV52_9HYPH</name>
<dbReference type="Pfam" id="PF05406">
    <property type="entry name" value="WGR"/>
    <property type="match status" value="1"/>
</dbReference>
<dbReference type="Gene3D" id="2.20.140.10">
    <property type="entry name" value="WGR domain"/>
    <property type="match status" value="1"/>
</dbReference>
<dbReference type="Proteomes" id="UP000596427">
    <property type="component" value="Plasmid unnamed4"/>
</dbReference>
<reference evidence="2 3" key="1">
    <citation type="submission" date="2020-10" db="EMBL/GenBank/DDBJ databases">
        <title>Degradation of 1,4-Dioxane by Xanthobacter sp. YN2, via a Novel Group-2 Soluble Di-Iron Monooxygenase.</title>
        <authorList>
            <person name="Ma F."/>
            <person name="Wang Y."/>
            <person name="Yang J."/>
            <person name="Guo H."/>
            <person name="Su D."/>
            <person name="Yu L."/>
        </authorList>
    </citation>
    <scope>NUCLEOTIDE SEQUENCE [LARGE SCALE GENOMIC DNA]</scope>
    <source>
        <strain evidence="2 3">YN2</strain>
        <plasmid evidence="2 3">unnamed4</plasmid>
    </source>
</reference>
<dbReference type="AlphaFoldDB" id="A0A974PV52"/>
<sequence>MSTVQLRRIDPSRNMARFYMLTVQPSLFGEWCLVREWGRIGSPGRVASTPFPSPALAEAALDKCQRQKVRKGYAQPI</sequence>
<dbReference type="KEGG" id="xdi:EZH22_31305"/>
<accession>A0A974PV52</accession>
<dbReference type="PROSITE" id="PS51977">
    <property type="entry name" value="WGR"/>
    <property type="match status" value="1"/>
</dbReference>
<organism evidence="2 3">
    <name type="scientific">Xanthobacter dioxanivorans</name>
    <dbReference type="NCBI Taxonomy" id="2528964"/>
    <lineage>
        <taxon>Bacteria</taxon>
        <taxon>Pseudomonadati</taxon>
        <taxon>Pseudomonadota</taxon>
        <taxon>Alphaproteobacteria</taxon>
        <taxon>Hyphomicrobiales</taxon>
        <taxon>Xanthobacteraceae</taxon>
        <taxon>Xanthobacter</taxon>
    </lineage>
</organism>
<dbReference type="RefSeq" id="WP_203197160.1">
    <property type="nucleotide sequence ID" value="NZ_CP063366.1"/>
</dbReference>
<dbReference type="SMART" id="SM00773">
    <property type="entry name" value="WGR"/>
    <property type="match status" value="1"/>
</dbReference>
<feature type="domain" description="WGR" evidence="1">
    <location>
        <begin position="1"/>
        <end position="77"/>
    </location>
</feature>
<proteinExistence type="predicted"/>
<dbReference type="InterPro" id="IPR008893">
    <property type="entry name" value="WGR_domain"/>
</dbReference>
<dbReference type="InterPro" id="IPR036930">
    <property type="entry name" value="WGR_dom_sf"/>
</dbReference>
<evidence type="ECO:0000313" key="2">
    <source>
        <dbReference type="EMBL" id="QRG10290.1"/>
    </source>
</evidence>